<reference evidence="1" key="3">
    <citation type="submission" date="2025-08" db="UniProtKB">
        <authorList>
            <consortium name="Ensembl"/>
        </authorList>
    </citation>
    <scope>IDENTIFICATION</scope>
    <source>
        <strain evidence="1">C57BL/6J</strain>
    </source>
</reference>
<evidence type="ECO:0000313" key="3">
    <source>
        <dbReference type="Proteomes" id="UP000000589"/>
    </source>
</evidence>
<dbReference type="jPOST" id="A0A494B9D3"/>
<evidence type="ECO:0000313" key="2">
    <source>
        <dbReference type="MGI" id="MGI:1929882"/>
    </source>
</evidence>
<reference evidence="1" key="4">
    <citation type="submission" date="2025-09" db="UniProtKB">
        <authorList>
            <consortium name="Ensembl"/>
        </authorList>
    </citation>
    <scope>IDENTIFICATION</scope>
    <source>
        <strain evidence="1">C57BL/6J</strain>
    </source>
</reference>
<dbReference type="ExpressionAtlas" id="A0A494B9D3">
    <property type="expression patterns" value="baseline and differential"/>
</dbReference>
<dbReference type="SMR" id="A0A494B9D3"/>
<dbReference type="AGR" id="MGI:1929882"/>
<dbReference type="Gene3D" id="3.40.50.150">
    <property type="entry name" value="Vaccinia Virus protein VP39"/>
    <property type="match status" value="1"/>
</dbReference>
<reference evidence="1 3" key="2">
    <citation type="journal article" date="2011" name="PLoS Biol.">
        <title>Modernizing reference genome assemblies.</title>
        <authorList>
            <person name="Church D.M."/>
            <person name="Schneider V.A."/>
            <person name="Graves T."/>
            <person name="Auger K."/>
            <person name="Cunningham F."/>
            <person name="Bouk N."/>
            <person name="Chen H.C."/>
            <person name="Agarwala R."/>
            <person name="McLaren W.M."/>
            <person name="Ritchie G.R."/>
            <person name="Albracht D."/>
            <person name="Kremitzki M."/>
            <person name="Rock S."/>
            <person name="Kotkiewicz H."/>
            <person name="Kremitzki C."/>
            <person name="Wollam A."/>
            <person name="Trani L."/>
            <person name="Fulton L."/>
            <person name="Fulton R."/>
            <person name="Matthews L."/>
            <person name="Whitehead S."/>
            <person name="Chow W."/>
            <person name="Torrance J."/>
            <person name="Dunn M."/>
            <person name="Harden G."/>
            <person name="Threadgold G."/>
            <person name="Wood J."/>
            <person name="Collins J."/>
            <person name="Heath P."/>
            <person name="Griffiths G."/>
            <person name="Pelan S."/>
            <person name="Grafham D."/>
            <person name="Eichler E.E."/>
            <person name="Weinstock G."/>
            <person name="Mardis E.R."/>
            <person name="Wilson R.K."/>
            <person name="Howe K."/>
            <person name="Flicek P."/>
            <person name="Hubbard T."/>
        </authorList>
    </citation>
    <scope>NUCLEOTIDE SEQUENCE [LARGE SCALE GENOMIC DNA]</scope>
    <source>
        <strain evidence="1 3">C57BL/6J</strain>
    </source>
</reference>
<organism evidence="1 3">
    <name type="scientific">Mus musculus</name>
    <name type="common">Mouse</name>
    <dbReference type="NCBI Taxonomy" id="10090"/>
    <lineage>
        <taxon>Eukaryota</taxon>
        <taxon>Metazoa</taxon>
        <taxon>Chordata</taxon>
        <taxon>Craniata</taxon>
        <taxon>Vertebrata</taxon>
        <taxon>Euteleostomi</taxon>
        <taxon>Mammalia</taxon>
        <taxon>Eutheria</taxon>
        <taxon>Euarchontoglires</taxon>
        <taxon>Glires</taxon>
        <taxon>Rodentia</taxon>
        <taxon>Myomorpha</taxon>
        <taxon>Muroidea</taxon>
        <taxon>Muridae</taxon>
        <taxon>Murinae</taxon>
        <taxon>Mus</taxon>
        <taxon>Mus</taxon>
    </lineage>
</organism>
<evidence type="ECO:0000313" key="1">
    <source>
        <dbReference type="Ensembl" id="ENSMUSP00000157611.2"/>
    </source>
</evidence>
<dbReference type="VEuPathDB" id="HostDB:ENSMUSG00000003559"/>
<dbReference type="InterPro" id="IPR029063">
    <property type="entry name" value="SAM-dependent_MTases_sf"/>
</dbReference>
<name>A0A494B9D3_MOUSE</name>
<dbReference type="Ensembl" id="ENSMUST00000236063.2">
    <property type="protein sequence ID" value="ENSMUSP00000157611.2"/>
    <property type="gene ID" value="ENSMUSG00000003559.9"/>
</dbReference>
<keyword evidence="4 5" id="KW-1267">Proteomics identification</keyword>
<reference evidence="1 3" key="1">
    <citation type="journal article" date="2009" name="PLoS Biol.">
        <title>Lineage-specific biology revealed by a finished genome assembly of the mouse.</title>
        <authorList>
            <consortium name="Mouse Genome Sequencing Consortium"/>
            <person name="Church D.M."/>
            <person name="Goodstadt L."/>
            <person name="Hillier L.W."/>
            <person name="Zody M.C."/>
            <person name="Goldstein S."/>
            <person name="She X."/>
            <person name="Bult C.J."/>
            <person name="Agarwala R."/>
            <person name="Cherry J.L."/>
            <person name="DiCuccio M."/>
            <person name="Hlavina W."/>
            <person name="Kapustin Y."/>
            <person name="Meric P."/>
            <person name="Maglott D."/>
            <person name="Birtle Z."/>
            <person name="Marques A.C."/>
            <person name="Graves T."/>
            <person name="Zhou S."/>
            <person name="Teague B."/>
            <person name="Potamousis K."/>
            <person name="Churas C."/>
            <person name="Place M."/>
            <person name="Herschleb J."/>
            <person name="Runnheim R."/>
            <person name="Forrest D."/>
            <person name="Amos-Landgraf J."/>
            <person name="Schwartz D.C."/>
            <person name="Cheng Z."/>
            <person name="Lindblad-Toh K."/>
            <person name="Eichler E.E."/>
            <person name="Ponting C.P."/>
        </authorList>
    </citation>
    <scope>NUCLEOTIDE SEQUENCE [LARGE SCALE GENOMIC DNA]</scope>
    <source>
        <strain evidence="1 3">C57BL/6J</strain>
    </source>
</reference>
<dbReference type="GeneTree" id="ENSGT00390000001742"/>
<dbReference type="Bgee" id="ENSMUSG00000003559">
    <property type="expression patterns" value="Expressed in yolk sac and 233 other cell types or tissues"/>
</dbReference>
<protein>
    <submittedName>
        <fullName evidence="1">Arsenite methyltransferase</fullName>
    </submittedName>
</protein>
<sequence>MTEVQVEVAKTYLEHHMEKFGFQAPNVTFLHGRIEKLAEAGIQNPTVLSTLFLINNKSSRRSIEC</sequence>
<dbReference type="Proteomes" id="UP000000589">
    <property type="component" value="Chromosome 19"/>
</dbReference>
<proteinExistence type="evidence at protein level"/>
<accession>A0A494B9D3</accession>
<evidence type="ECO:0007829" key="5">
    <source>
        <dbReference type="ProteomicsDB" id="A0A494B9D3"/>
    </source>
</evidence>
<dbReference type="Antibodypedia" id="2804">
    <property type="antibodies" value="135 antibodies from 30 providers"/>
</dbReference>
<keyword evidence="3" id="KW-1185">Reference proteome</keyword>
<dbReference type="AlphaFoldDB" id="A0A494B9D3"/>
<gene>
    <name evidence="1 2" type="primary">As3mt</name>
</gene>
<dbReference type="MGI" id="MGI:1929882">
    <property type="gene designation" value="As3mt"/>
</dbReference>
<evidence type="ECO:0007829" key="4">
    <source>
        <dbReference type="PeptideAtlas" id="A0A494B9D3"/>
    </source>
</evidence>